<dbReference type="InParanoid" id="K4BQU4"/>
<accession>K4BQU4</accession>
<evidence type="ECO:0000313" key="2">
    <source>
        <dbReference type="EnsemblPlants" id="Solyc04g024970.1.1"/>
    </source>
</evidence>
<dbReference type="STRING" id="4081.K4BQU4"/>
<evidence type="ECO:0000256" key="1">
    <source>
        <dbReference type="SAM" id="Phobius"/>
    </source>
</evidence>
<dbReference type="Gene3D" id="3.30.800.10">
    <property type="entry name" value="Phosphatidylinositol Phosphate Kinase II Beta"/>
    <property type="match status" value="1"/>
</dbReference>
<reference evidence="2" key="1">
    <citation type="journal article" date="2012" name="Nature">
        <title>The tomato genome sequence provides insights into fleshy fruit evolution.</title>
        <authorList>
            <consortium name="Tomato Genome Consortium"/>
        </authorList>
    </citation>
    <scope>NUCLEOTIDE SEQUENCE [LARGE SCALE GENOMIC DNA]</scope>
    <source>
        <strain evidence="2">cv. Heinz 1706</strain>
    </source>
</reference>
<organism evidence="2">
    <name type="scientific">Solanum lycopersicum</name>
    <name type="common">Tomato</name>
    <name type="synonym">Lycopersicon esculentum</name>
    <dbReference type="NCBI Taxonomy" id="4081"/>
    <lineage>
        <taxon>Eukaryota</taxon>
        <taxon>Viridiplantae</taxon>
        <taxon>Streptophyta</taxon>
        <taxon>Embryophyta</taxon>
        <taxon>Tracheophyta</taxon>
        <taxon>Spermatophyta</taxon>
        <taxon>Magnoliopsida</taxon>
        <taxon>eudicotyledons</taxon>
        <taxon>Gunneridae</taxon>
        <taxon>Pentapetalae</taxon>
        <taxon>asterids</taxon>
        <taxon>lamiids</taxon>
        <taxon>Solanales</taxon>
        <taxon>Solanaceae</taxon>
        <taxon>Solanoideae</taxon>
        <taxon>Solaneae</taxon>
        <taxon>Solanum</taxon>
        <taxon>Solanum subgen. Lycopersicon</taxon>
    </lineage>
</organism>
<evidence type="ECO:0000313" key="3">
    <source>
        <dbReference type="Proteomes" id="UP000004994"/>
    </source>
</evidence>
<sequence length="161" mass="18364">MMITFMRMVKSFMLKGFSQMVIIIVIIGFTISLMDKVNYGGRVNVFPLEIGFVAKQWGNVCLVCPQGQCMKVISRLDLWMEMVHILVSVGRPGPPPSLDLKPSTFDLQEKYWTRFTTEGSKITPPHLSYLCSAGKSEFFYLTNDGRYMMKTMKKADTKVIL</sequence>
<dbReference type="InterPro" id="IPR027484">
    <property type="entry name" value="PInositol-4-P-5-kinase_N"/>
</dbReference>
<evidence type="ECO:0008006" key="4">
    <source>
        <dbReference type="Google" id="ProtNLM"/>
    </source>
</evidence>
<dbReference type="EnsemblPlants" id="Solyc04g024970.1.1">
    <property type="protein sequence ID" value="Solyc04g024970.1.1"/>
    <property type="gene ID" value="Solyc04g024970.1"/>
</dbReference>
<keyword evidence="1" id="KW-0472">Membrane</keyword>
<keyword evidence="1" id="KW-0812">Transmembrane</keyword>
<dbReference type="Gramene" id="Solyc04g024970.1.1">
    <property type="protein sequence ID" value="Solyc04g024970.1.1"/>
    <property type="gene ID" value="Solyc04g024970.1"/>
</dbReference>
<dbReference type="AlphaFoldDB" id="K4BQU4"/>
<dbReference type="eggNOG" id="KOG0229">
    <property type="taxonomic scope" value="Eukaryota"/>
</dbReference>
<dbReference type="SUPFAM" id="SSF56104">
    <property type="entry name" value="SAICAR synthase-like"/>
    <property type="match status" value="1"/>
</dbReference>
<proteinExistence type="predicted"/>
<name>K4BQU4_SOLLC</name>
<dbReference type="HOGENOM" id="CLU_1646639_0_0_1"/>
<keyword evidence="3" id="KW-1185">Reference proteome</keyword>
<dbReference type="PaxDb" id="4081-Solyc04g024970.1.1"/>
<feature type="transmembrane region" description="Helical" evidence="1">
    <location>
        <begin position="12"/>
        <end position="34"/>
    </location>
</feature>
<protein>
    <recommendedName>
        <fullName evidence="4">1-phosphatidylinositol-4-phosphate 5-kinase</fullName>
    </recommendedName>
</protein>
<keyword evidence="1" id="KW-1133">Transmembrane helix</keyword>
<dbReference type="Proteomes" id="UP000004994">
    <property type="component" value="Chromosome 4"/>
</dbReference>
<reference evidence="2" key="2">
    <citation type="submission" date="2015-06" db="UniProtKB">
        <authorList>
            <consortium name="EnsemblPlants"/>
        </authorList>
    </citation>
    <scope>IDENTIFICATION</scope>
    <source>
        <strain evidence="2">cv. Heinz 1706</strain>
    </source>
</reference>
<dbReference type="PhylomeDB" id="K4BQU4"/>